<dbReference type="InterPro" id="IPR029058">
    <property type="entry name" value="AB_hydrolase_fold"/>
</dbReference>
<evidence type="ECO:0000313" key="3">
    <source>
        <dbReference type="Proteomes" id="UP000178602"/>
    </source>
</evidence>
<dbReference type="EMBL" id="MEUG01000001">
    <property type="protein sequence ID" value="OGC27803.1"/>
    <property type="molecule type" value="Genomic_DNA"/>
</dbReference>
<comment type="caution">
    <text evidence="2">The sequence shown here is derived from an EMBL/GenBank/DDBJ whole genome shotgun (WGS) entry which is preliminary data.</text>
</comment>
<evidence type="ECO:0000313" key="2">
    <source>
        <dbReference type="EMBL" id="OGC27803.1"/>
    </source>
</evidence>
<gene>
    <name evidence="2" type="ORF">A3K49_02195</name>
</gene>
<reference evidence="2 3" key="1">
    <citation type="journal article" date="2016" name="Nat. Commun.">
        <title>Thousands of microbial genomes shed light on interconnected biogeochemical processes in an aquifer system.</title>
        <authorList>
            <person name="Anantharaman K."/>
            <person name="Brown C.T."/>
            <person name="Hug L.A."/>
            <person name="Sharon I."/>
            <person name="Castelle C.J."/>
            <person name="Probst A.J."/>
            <person name="Thomas B.C."/>
            <person name="Singh A."/>
            <person name="Wilkins M.J."/>
            <person name="Karaoz U."/>
            <person name="Brodie E.L."/>
            <person name="Williams K.H."/>
            <person name="Hubbard S.S."/>
            <person name="Banfield J.F."/>
        </authorList>
    </citation>
    <scope>NUCLEOTIDE SEQUENCE [LARGE SCALE GENOMIC DNA]</scope>
</reference>
<proteinExistence type="predicted"/>
<dbReference type="InterPro" id="IPR022742">
    <property type="entry name" value="Hydrolase_4"/>
</dbReference>
<sequence>MPELIGNDPLYRKWSADNARAVFLLVHGMGAHTARWNFLGEHFAGKGYSSYAIELKGFGRTPERPRGHIDSFDIYYRDIMKLREIIARENPGKKIYLLGESLGGLLAFNAAGLYPDKFAGQVLISPAFQNGMKFPFAAYLTMVANLLLNPKKTIAVPFNAAMCTRDFEYQAVMNNNPDELRDVSIKMLINTLFAQMKAKNLAKKLTVPSLFLISGHDLLIDETVGKKLIANLPLKDKTMIEYPEMLHALSIDLGREKVFADILKWLEGR</sequence>
<dbReference type="AlphaFoldDB" id="A0A1F4T6U0"/>
<dbReference type="SUPFAM" id="SSF53474">
    <property type="entry name" value="alpha/beta-Hydrolases"/>
    <property type="match status" value="1"/>
</dbReference>
<organism evidence="2 3">
    <name type="scientific">candidate division WOR-1 bacterium RIFOXYC12_FULL_54_18</name>
    <dbReference type="NCBI Taxonomy" id="1802584"/>
    <lineage>
        <taxon>Bacteria</taxon>
        <taxon>Bacillati</taxon>
        <taxon>Saganbacteria</taxon>
    </lineage>
</organism>
<dbReference type="Proteomes" id="UP000178602">
    <property type="component" value="Unassembled WGS sequence"/>
</dbReference>
<protein>
    <recommendedName>
        <fullName evidence="1">Serine aminopeptidase S33 domain-containing protein</fullName>
    </recommendedName>
</protein>
<evidence type="ECO:0000259" key="1">
    <source>
        <dbReference type="Pfam" id="PF12146"/>
    </source>
</evidence>
<dbReference type="Gene3D" id="3.40.50.1820">
    <property type="entry name" value="alpha/beta hydrolase"/>
    <property type="match status" value="1"/>
</dbReference>
<name>A0A1F4T6U0_UNCSA</name>
<feature type="domain" description="Serine aminopeptidase S33" evidence="1">
    <location>
        <begin position="18"/>
        <end position="252"/>
    </location>
</feature>
<dbReference type="InterPro" id="IPR051044">
    <property type="entry name" value="MAG_DAG_Lipase"/>
</dbReference>
<dbReference type="Pfam" id="PF12146">
    <property type="entry name" value="Hydrolase_4"/>
    <property type="match status" value="1"/>
</dbReference>
<dbReference type="PANTHER" id="PTHR11614">
    <property type="entry name" value="PHOSPHOLIPASE-RELATED"/>
    <property type="match status" value="1"/>
</dbReference>
<accession>A0A1F4T6U0</accession>